<comment type="caution">
    <text evidence="1">The sequence shown here is derived from an EMBL/GenBank/DDBJ whole genome shotgun (WGS) entry which is preliminary data.</text>
</comment>
<proteinExistence type="predicted"/>
<dbReference type="InterPro" id="IPR027417">
    <property type="entry name" value="P-loop_NTPase"/>
</dbReference>
<reference evidence="1" key="1">
    <citation type="journal article" date="2020" name="Cell">
        <title>Large-Scale Comparative Analyses of Tick Genomes Elucidate Their Genetic Diversity and Vector Capacities.</title>
        <authorList>
            <consortium name="Tick Genome and Microbiome Consortium (TIGMIC)"/>
            <person name="Jia N."/>
            <person name="Wang J."/>
            <person name="Shi W."/>
            <person name="Du L."/>
            <person name="Sun Y."/>
            <person name="Zhan W."/>
            <person name="Jiang J.F."/>
            <person name="Wang Q."/>
            <person name="Zhang B."/>
            <person name="Ji P."/>
            <person name="Bell-Sakyi L."/>
            <person name="Cui X.M."/>
            <person name="Yuan T.T."/>
            <person name="Jiang B.G."/>
            <person name="Yang W.F."/>
            <person name="Lam T.T."/>
            <person name="Chang Q.C."/>
            <person name="Ding S.J."/>
            <person name="Wang X.J."/>
            <person name="Zhu J.G."/>
            <person name="Ruan X.D."/>
            <person name="Zhao L."/>
            <person name="Wei J.T."/>
            <person name="Ye R.Z."/>
            <person name="Que T.C."/>
            <person name="Du C.H."/>
            <person name="Zhou Y.H."/>
            <person name="Cheng J.X."/>
            <person name="Dai P.F."/>
            <person name="Guo W.B."/>
            <person name="Han X.H."/>
            <person name="Huang E.J."/>
            <person name="Li L.F."/>
            <person name="Wei W."/>
            <person name="Gao Y.C."/>
            <person name="Liu J.Z."/>
            <person name="Shao H.Z."/>
            <person name="Wang X."/>
            <person name="Wang C.C."/>
            <person name="Yang T.C."/>
            <person name="Huo Q.B."/>
            <person name="Li W."/>
            <person name="Chen H.Y."/>
            <person name="Chen S.E."/>
            <person name="Zhou L.G."/>
            <person name="Ni X.B."/>
            <person name="Tian J.H."/>
            <person name="Sheng Y."/>
            <person name="Liu T."/>
            <person name="Pan Y.S."/>
            <person name="Xia L.Y."/>
            <person name="Li J."/>
            <person name="Zhao F."/>
            <person name="Cao W.C."/>
        </authorList>
    </citation>
    <scope>NUCLEOTIDE SEQUENCE</scope>
    <source>
        <strain evidence="1">Rmic-2018</strain>
    </source>
</reference>
<keyword evidence="2" id="KW-1185">Reference proteome</keyword>
<dbReference type="PANTHER" id="PTHR43038">
    <property type="entry name" value="ATP-BINDING CASSETTE, SUB-FAMILY H, MEMBER 1"/>
    <property type="match status" value="1"/>
</dbReference>
<organism evidence="1 2">
    <name type="scientific">Rhipicephalus microplus</name>
    <name type="common">Cattle tick</name>
    <name type="synonym">Boophilus microplus</name>
    <dbReference type="NCBI Taxonomy" id="6941"/>
    <lineage>
        <taxon>Eukaryota</taxon>
        <taxon>Metazoa</taxon>
        <taxon>Ecdysozoa</taxon>
        <taxon>Arthropoda</taxon>
        <taxon>Chelicerata</taxon>
        <taxon>Arachnida</taxon>
        <taxon>Acari</taxon>
        <taxon>Parasitiformes</taxon>
        <taxon>Ixodida</taxon>
        <taxon>Ixodoidea</taxon>
        <taxon>Ixodidae</taxon>
        <taxon>Rhipicephalinae</taxon>
        <taxon>Rhipicephalus</taxon>
        <taxon>Boophilus</taxon>
    </lineage>
</organism>
<dbReference type="SUPFAM" id="SSF52540">
    <property type="entry name" value="P-loop containing nucleoside triphosphate hydrolases"/>
    <property type="match status" value="1"/>
</dbReference>
<evidence type="ECO:0000313" key="2">
    <source>
        <dbReference type="Proteomes" id="UP000821866"/>
    </source>
</evidence>
<dbReference type="EMBL" id="JABSTU010000011">
    <property type="protein sequence ID" value="KAH8009158.1"/>
    <property type="molecule type" value="Genomic_DNA"/>
</dbReference>
<dbReference type="Gene3D" id="3.40.50.300">
    <property type="entry name" value="P-loop containing nucleotide triphosphate hydrolases"/>
    <property type="match status" value="1"/>
</dbReference>
<name>A0A9J6D4N0_RHIMP</name>
<gene>
    <name evidence="1" type="ORF">HPB51_010948</name>
</gene>
<accession>A0A9J6D4N0</accession>
<reference evidence="1" key="2">
    <citation type="submission" date="2021-09" db="EMBL/GenBank/DDBJ databases">
        <authorList>
            <person name="Jia N."/>
            <person name="Wang J."/>
            <person name="Shi W."/>
            <person name="Du L."/>
            <person name="Sun Y."/>
            <person name="Zhan W."/>
            <person name="Jiang J."/>
            <person name="Wang Q."/>
            <person name="Zhang B."/>
            <person name="Ji P."/>
            <person name="Sakyi L.B."/>
            <person name="Cui X."/>
            <person name="Yuan T."/>
            <person name="Jiang B."/>
            <person name="Yang W."/>
            <person name="Lam T.T.-Y."/>
            <person name="Chang Q."/>
            <person name="Ding S."/>
            <person name="Wang X."/>
            <person name="Zhu J."/>
            <person name="Ruan X."/>
            <person name="Zhao L."/>
            <person name="Wei J."/>
            <person name="Que T."/>
            <person name="Du C."/>
            <person name="Cheng J."/>
            <person name="Dai P."/>
            <person name="Han X."/>
            <person name="Huang E."/>
            <person name="Gao Y."/>
            <person name="Liu J."/>
            <person name="Shao H."/>
            <person name="Ye R."/>
            <person name="Li L."/>
            <person name="Wei W."/>
            <person name="Wang X."/>
            <person name="Wang C."/>
            <person name="Huo Q."/>
            <person name="Li W."/>
            <person name="Guo W."/>
            <person name="Chen H."/>
            <person name="Chen S."/>
            <person name="Zhou L."/>
            <person name="Zhou L."/>
            <person name="Ni X."/>
            <person name="Tian J."/>
            <person name="Zhou Y."/>
            <person name="Sheng Y."/>
            <person name="Liu T."/>
            <person name="Pan Y."/>
            <person name="Xia L."/>
            <person name="Li J."/>
            <person name="Zhao F."/>
            <person name="Cao W."/>
        </authorList>
    </citation>
    <scope>NUCLEOTIDE SEQUENCE</scope>
    <source>
        <strain evidence="1">Rmic-2018</strain>
        <tissue evidence="1">Larvae</tissue>
    </source>
</reference>
<dbReference type="PANTHER" id="PTHR43038:SF3">
    <property type="entry name" value="ABC TRANSPORTER G FAMILY MEMBER 20 ISOFORM X1"/>
    <property type="match status" value="1"/>
</dbReference>
<evidence type="ECO:0000313" key="1">
    <source>
        <dbReference type="EMBL" id="KAH8009158.1"/>
    </source>
</evidence>
<evidence type="ECO:0008006" key="3">
    <source>
        <dbReference type="Google" id="ProtNLM"/>
    </source>
</evidence>
<sequence length="74" mass="8288">MHTPPFLILDEPTVGLDPVLRDAIWRYFVVLSREQSTTIVVTTHFIEEIADAALDVFRATSSGSMKWLDAAHGM</sequence>
<dbReference type="Proteomes" id="UP000821866">
    <property type="component" value="Chromosome 9"/>
</dbReference>
<dbReference type="AlphaFoldDB" id="A0A9J6D4N0"/>
<protein>
    <recommendedName>
        <fullName evidence="3">ATPase AAA-type core domain-containing protein</fullName>
    </recommendedName>
</protein>